<dbReference type="AlphaFoldDB" id="A0A3P7JUJ3"/>
<keyword evidence="2" id="KW-1185">Reference proteome</keyword>
<organism evidence="1 2">
    <name type="scientific">Strongylus vulgaris</name>
    <name type="common">Blood worm</name>
    <dbReference type="NCBI Taxonomy" id="40348"/>
    <lineage>
        <taxon>Eukaryota</taxon>
        <taxon>Metazoa</taxon>
        <taxon>Ecdysozoa</taxon>
        <taxon>Nematoda</taxon>
        <taxon>Chromadorea</taxon>
        <taxon>Rhabditida</taxon>
        <taxon>Rhabditina</taxon>
        <taxon>Rhabditomorpha</taxon>
        <taxon>Strongyloidea</taxon>
        <taxon>Strongylidae</taxon>
        <taxon>Strongylus</taxon>
    </lineage>
</organism>
<dbReference type="Proteomes" id="UP000270094">
    <property type="component" value="Unassembled WGS sequence"/>
</dbReference>
<proteinExistence type="predicted"/>
<evidence type="ECO:0000313" key="2">
    <source>
        <dbReference type="Proteomes" id="UP000270094"/>
    </source>
</evidence>
<evidence type="ECO:0000313" key="1">
    <source>
        <dbReference type="EMBL" id="VDM82534.1"/>
    </source>
</evidence>
<sequence length="68" mass="7608">MRSLATLIPRPSTSTLETLNIPLNLRITLLTLVTIRVYSQYFLTNLWDSAQTGFSAILSFGNTVIFTT</sequence>
<dbReference type="EMBL" id="UYYB01118167">
    <property type="protein sequence ID" value="VDM82534.1"/>
    <property type="molecule type" value="Genomic_DNA"/>
</dbReference>
<protein>
    <submittedName>
        <fullName evidence="1">Uncharacterized protein</fullName>
    </submittedName>
</protein>
<name>A0A3P7JUJ3_STRVU</name>
<gene>
    <name evidence="1" type="ORF">SVUK_LOCUS17532</name>
</gene>
<reference evidence="1 2" key="1">
    <citation type="submission" date="2018-11" db="EMBL/GenBank/DDBJ databases">
        <authorList>
            <consortium name="Pathogen Informatics"/>
        </authorList>
    </citation>
    <scope>NUCLEOTIDE SEQUENCE [LARGE SCALE GENOMIC DNA]</scope>
</reference>
<accession>A0A3P7JUJ3</accession>